<reference evidence="1" key="2">
    <citation type="journal article" date="2021" name="Genome Biol. Evol.">
        <title>Developing a high-quality reference genome for a parasitic bivalve with doubly uniparental inheritance (Bivalvia: Unionida).</title>
        <authorList>
            <person name="Smith C.H."/>
        </authorList>
    </citation>
    <scope>NUCLEOTIDE SEQUENCE</scope>
    <source>
        <strain evidence="1">CHS0354</strain>
        <tissue evidence="1">Mantle</tissue>
    </source>
</reference>
<reference evidence="1" key="1">
    <citation type="journal article" date="2021" name="Genome Biol. Evol.">
        <title>A High-Quality Reference Genome for a Parasitic Bivalve with Doubly Uniparental Inheritance (Bivalvia: Unionida).</title>
        <authorList>
            <person name="Smith C.H."/>
        </authorList>
    </citation>
    <scope>NUCLEOTIDE SEQUENCE</scope>
    <source>
        <strain evidence="1">CHS0354</strain>
    </source>
</reference>
<name>A0AAE0THN8_9BIVA</name>
<dbReference type="EMBL" id="JAEAOA010002259">
    <property type="protein sequence ID" value="KAK3610173.1"/>
    <property type="molecule type" value="Genomic_DNA"/>
</dbReference>
<proteinExistence type="predicted"/>
<protein>
    <submittedName>
        <fullName evidence="1">Uncharacterized protein</fullName>
    </submittedName>
</protein>
<comment type="caution">
    <text evidence="1">The sequence shown here is derived from an EMBL/GenBank/DDBJ whole genome shotgun (WGS) entry which is preliminary data.</text>
</comment>
<accession>A0AAE0THN8</accession>
<evidence type="ECO:0000313" key="2">
    <source>
        <dbReference type="Proteomes" id="UP001195483"/>
    </source>
</evidence>
<reference evidence="1" key="3">
    <citation type="submission" date="2023-05" db="EMBL/GenBank/DDBJ databases">
        <authorList>
            <person name="Smith C.H."/>
        </authorList>
    </citation>
    <scope>NUCLEOTIDE SEQUENCE</scope>
    <source>
        <strain evidence="1">CHS0354</strain>
        <tissue evidence="1">Mantle</tissue>
    </source>
</reference>
<sequence length="189" mass="21145">MFSPLLEKVTDQNFSRSFFYSFPGLSYGAGYTECWWAFKQTVCGGDFPGRFGAQKLMQASMLFRPAQTCDCPVLSHPIVDIWTLELIEKFQELKDKVIQLEKSNKAIQSCLDTLCGVGDGEKTFCPLCQRFVGQINPKISTDLVQMVVFDLEICSAFESQTGCLVQFLHKSTPHSAENPTLNQSSVKST</sequence>
<organism evidence="1 2">
    <name type="scientific">Potamilus streckersoni</name>
    <dbReference type="NCBI Taxonomy" id="2493646"/>
    <lineage>
        <taxon>Eukaryota</taxon>
        <taxon>Metazoa</taxon>
        <taxon>Spiralia</taxon>
        <taxon>Lophotrochozoa</taxon>
        <taxon>Mollusca</taxon>
        <taxon>Bivalvia</taxon>
        <taxon>Autobranchia</taxon>
        <taxon>Heteroconchia</taxon>
        <taxon>Palaeoheterodonta</taxon>
        <taxon>Unionida</taxon>
        <taxon>Unionoidea</taxon>
        <taxon>Unionidae</taxon>
        <taxon>Ambleminae</taxon>
        <taxon>Lampsilini</taxon>
        <taxon>Potamilus</taxon>
    </lineage>
</organism>
<dbReference type="AlphaFoldDB" id="A0AAE0THN8"/>
<evidence type="ECO:0000313" key="1">
    <source>
        <dbReference type="EMBL" id="KAK3610173.1"/>
    </source>
</evidence>
<dbReference type="Proteomes" id="UP001195483">
    <property type="component" value="Unassembled WGS sequence"/>
</dbReference>
<keyword evidence="2" id="KW-1185">Reference proteome</keyword>
<gene>
    <name evidence="1" type="ORF">CHS0354_038812</name>
</gene>